<evidence type="ECO:0000313" key="4">
    <source>
        <dbReference type="Proteomes" id="UP000305948"/>
    </source>
</evidence>
<evidence type="ECO:0000313" key="3">
    <source>
        <dbReference type="EMBL" id="TFK48335.1"/>
    </source>
</evidence>
<feature type="compositionally biased region" description="Basic residues" evidence="1">
    <location>
        <begin position="443"/>
        <end position="461"/>
    </location>
</feature>
<proteinExistence type="predicted"/>
<dbReference type="InterPro" id="IPR005162">
    <property type="entry name" value="Retrotrans_gag_dom"/>
</dbReference>
<feature type="compositionally biased region" description="Low complexity" evidence="1">
    <location>
        <begin position="52"/>
        <end position="66"/>
    </location>
</feature>
<protein>
    <recommendedName>
        <fullName evidence="2">Retrotransposon gag domain-containing protein</fullName>
    </recommendedName>
</protein>
<reference evidence="3 4" key="1">
    <citation type="journal article" date="2019" name="Nat. Ecol. Evol.">
        <title>Megaphylogeny resolves global patterns of mushroom evolution.</title>
        <authorList>
            <person name="Varga T."/>
            <person name="Krizsan K."/>
            <person name="Foldi C."/>
            <person name="Dima B."/>
            <person name="Sanchez-Garcia M."/>
            <person name="Sanchez-Ramirez S."/>
            <person name="Szollosi G.J."/>
            <person name="Szarkandi J.G."/>
            <person name="Papp V."/>
            <person name="Albert L."/>
            <person name="Andreopoulos W."/>
            <person name="Angelini C."/>
            <person name="Antonin V."/>
            <person name="Barry K.W."/>
            <person name="Bougher N.L."/>
            <person name="Buchanan P."/>
            <person name="Buyck B."/>
            <person name="Bense V."/>
            <person name="Catcheside P."/>
            <person name="Chovatia M."/>
            <person name="Cooper J."/>
            <person name="Damon W."/>
            <person name="Desjardin D."/>
            <person name="Finy P."/>
            <person name="Geml J."/>
            <person name="Haridas S."/>
            <person name="Hughes K."/>
            <person name="Justo A."/>
            <person name="Karasinski D."/>
            <person name="Kautmanova I."/>
            <person name="Kiss B."/>
            <person name="Kocsube S."/>
            <person name="Kotiranta H."/>
            <person name="LaButti K.M."/>
            <person name="Lechner B.E."/>
            <person name="Liimatainen K."/>
            <person name="Lipzen A."/>
            <person name="Lukacs Z."/>
            <person name="Mihaltcheva S."/>
            <person name="Morgado L.N."/>
            <person name="Niskanen T."/>
            <person name="Noordeloos M.E."/>
            <person name="Ohm R.A."/>
            <person name="Ortiz-Santana B."/>
            <person name="Ovrebo C."/>
            <person name="Racz N."/>
            <person name="Riley R."/>
            <person name="Savchenko A."/>
            <person name="Shiryaev A."/>
            <person name="Soop K."/>
            <person name="Spirin V."/>
            <person name="Szebenyi C."/>
            <person name="Tomsovsky M."/>
            <person name="Tulloss R.E."/>
            <person name="Uehling J."/>
            <person name="Grigoriev I.V."/>
            <person name="Vagvolgyi C."/>
            <person name="Papp T."/>
            <person name="Martin F.M."/>
            <person name="Miettinen O."/>
            <person name="Hibbett D.S."/>
            <person name="Nagy L.G."/>
        </authorList>
    </citation>
    <scope>NUCLEOTIDE SEQUENCE [LARGE SCALE GENOMIC DNA]</scope>
    <source>
        <strain evidence="3 4">OMC1185</strain>
    </source>
</reference>
<evidence type="ECO:0000256" key="1">
    <source>
        <dbReference type="SAM" id="MobiDB-lite"/>
    </source>
</evidence>
<feature type="region of interest" description="Disordered" evidence="1">
    <location>
        <begin position="1"/>
        <end position="104"/>
    </location>
</feature>
<feature type="compositionally biased region" description="Polar residues" evidence="1">
    <location>
        <begin position="693"/>
        <end position="703"/>
    </location>
</feature>
<feature type="domain" description="Retrotransposon gag" evidence="2">
    <location>
        <begin position="507"/>
        <end position="585"/>
    </location>
</feature>
<dbReference type="Pfam" id="PF03732">
    <property type="entry name" value="Retrotrans_gag"/>
    <property type="match status" value="1"/>
</dbReference>
<feature type="compositionally biased region" description="Pro residues" evidence="1">
    <location>
        <begin position="662"/>
        <end position="671"/>
    </location>
</feature>
<feature type="compositionally biased region" description="Gly residues" evidence="1">
    <location>
        <begin position="651"/>
        <end position="660"/>
    </location>
</feature>
<dbReference type="Proteomes" id="UP000305948">
    <property type="component" value="Unassembled WGS sequence"/>
</dbReference>
<dbReference type="OrthoDB" id="3205788at2759"/>
<organism evidence="3 4">
    <name type="scientific">Heliocybe sulcata</name>
    <dbReference type="NCBI Taxonomy" id="5364"/>
    <lineage>
        <taxon>Eukaryota</taxon>
        <taxon>Fungi</taxon>
        <taxon>Dikarya</taxon>
        <taxon>Basidiomycota</taxon>
        <taxon>Agaricomycotina</taxon>
        <taxon>Agaricomycetes</taxon>
        <taxon>Gloeophyllales</taxon>
        <taxon>Gloeophyllaceae</taxon>
        <taxon>Heliocybe</taxon>
    </lineage>
</organism>
<feature type="compositionally biased region" description="Low complexity" evidence="1">
    <location>
        <begin position="672"/>
        <end position="687"/>
    </location>
</feature>
<feature type="compositionally biased region" description="Basic and acidic residues" evidence="1">
    <location>
        <begin position="409"/>
        <end position="426"/>
    </location>
</feature>
<gene>
    <name evidence="3" type="ORF">OE88DRAFT_1738013</name>
</gene>
<name>A0A5C3MU33_9AGAM</name>
<sequence length="703" mass="77140">MSGSRYNLRARNGPSGRSVQAAQPPPEDVDAGTAPAVASPIPTDPLSDAPSGRRSLSPSVGSSGRSYAETVKARSSLQVSEDTGRRSPDHANISGGQDSFDSNVLLEPVSIYSTPREVIENSVAVGTDDANGIWTVVGRNGRHSPKLPEPRSGNRSLGPVVDRVPDAGGRADAVPVLSAAEGTNSYRSETGVRIMNNEDAGPSNPKGKAVDPRNWGTAGIPEADLNEDAQREQIEIWNTYRDAIMTSQSSSRSASPSIELSEIVPVARDDSVVTLTREEVRAAKVKEVRCLRAELERLESEIAPDSEPSIHSLRKTATPRSVRDRDTTPRNSNASGSKNSGRVRNPLLDRVTELADKAKHGKPSHSLMPEHNRDNLKPSNQLDPKSYVGEMLNRMGGDGSSDDSSSSSDSDRRGRCRSDRKNRDDPNSSDSSSSDSSDDKDRRCKKRHRSSLKRKAKRSKNSKILIRPLPPHPYDGAADMRLFGRFMEESMAYIRDGNLPREHRWQYVSHYMKGKAFDYYTRSVAPRAPSYGVNEFFTGLFDHCFPINYRQSLRKKLQYFNQGEMSVKEYVYELNDLLNQVGIPDERYHVLTLWEGFSPYIQAKLWEEELNPEQSSWDDIVRRVEIIEIACNAANRVTQPKNKNPKDGRGNGKGGGGGDYRPGPPGGPPGPSNSNSSSSNSQQPKSGAKGNWKSDSQSGRGPS</sequence>
<feature type="region of interest" description="Disordered" evidence="1">
    <location>
        <begin position="136"/>
        <end position="185"/>
    </location>
</feature>
<evidence type="ECO:0000259" key="2">
    <source>
        <dbReference type="Pfam" id="PF03732"/>
    </source>
</evidence>
<dbReference type="EMBL" id="ML213520">
    <property type="protein sequence ID" value="TFK48335.1"/>
    <property type="molecule type" value="Genomic_DNA"/>
</dbReference>
<feature type="region of interest" description="Disordered" evidence="1">
    <location>
        <begin position="303"/>
        <end position="471"/>
    </location>
</feature>
<keyword evidence="4" id="KW-1185">Reference proteome</keyword>
<accession>A0A5C3MU33</accession>
<dbReference type="STRING" id="5364.A0A5C3MU33"/>
<dbReference type="AlphaFoldDB" id="A0A5C3MU33"/>
<feature type="compositionally biased region" description="Polar residues" evidence="1">
    <location>
        <begin position="329"/>
        <end position="342"/>
    </location>
</feature>
<feature type="region of interest" description="Disordered" evidence="1">
    <location>
        <begin position="637"/>
        <end position="703"/>
    </location>
</feature>